<evidence type="ECO:0008006" key="5">
    <source>
        <dbReference type="Google" id="ProtNLM"/>
    </source>
</evidence>
<dbReference type="PANTHER" id="PTHR35134:SF2">
    <property type="entry name" value="NUCLEOTIDASE YQFW-RELATED"/>
    <property type="match status" value="1"/>
</dbReference>
<feature type="active site" description="Nucleophile" evidence="2">
    <location>
        <position position="15"/>
    </location>
</feature>
<evidence type="ECO:0000256" key="2">
    <source>
        <dbReference type="PIRSR" id="PIRSR610708-1"/>
    </source>
</evidence>
<dbReference type="Gene3D" id="3.40.50.1000">
    <property type="entry name" value="HAD superfamily/HAD-like"/>
    <property type="match status" value="1"/>
</dbReference>
<dbReference type="Proteomes" id="UP000184603">
    <property type="component" value="Unassembled WGS sequence"/>
</dbReference>
<feature type="active site" description="Proton donor" evidence="2">
    <location>
        <position position="17"/>
    </location>
</feature>
<dbReference type="AlphaFoldDB" id="A0A1M7Y7J6"/>
<gene>
    <name evidence="3" type="ORF">SAMN02745220_02394</name>
</gene>
<comment type="similarity">
    <text evidence="1">Belongs to the 5'(3')-deoxyribonucleotidase family.</text>
</comment>
<dbReference type="GO" id="GO:0008253">
    <property type="term" value="F:5'-nucleotidase activity"/>
    <property type="evidence" value="ECO:0007669"/>
    <property type="project" value="InterPro"/>
</dbReference>
<dbReference type="InterPro" id="IPR023214">
    <property type="entry name" value="HAD_sf"/>
</dbReference>
<dbReference type="EMBL" id="FRFE01000010">
    <property type="protein sequence ID" value="SHO48603.1"/>
    <property type="molecule type" value="Genomic_DNA"/>
</dbReference>
<organism evidence="3 4">
    <name type="scientific">Desulfopila aestuarii DSM 18488</name>
    <dbReference type="NCBI Taxonomy" id="1121416"/>
    <lineage>
        <taxon>Bacteria</taxon>
        <taxon>Pseudomonadati</taxon>
        <taxon>Thermodesulfobacteriota</taxon>
        <taxon>Desulfobulbia</taxon>
        <taxon>Desulfobulbales</taxon>
        <taxon>Desulfocapsaceae</taxon>
        <taxon>Desulfopila</taxon>
    </lineage>
</organism>
<dbReference type="OrthoDB" id="5430662at2"/>
<name>A0A1M7Y7J6_9BACT</name>
<protein>
    <recommendedName>
        <fullName evidence="5">Haloacid dehalogenase</fullName>
    </recommendedName>
</protein>
<dbReference type="GO" id="GO:0009264">
    <property type="term" value="P:deoxyribonucleotide catabolic process"/>
    <property type="evidence" value="ECO:0007669"/>
    <property type="project" value="InterPro"/>
</dbReference>
<reference evidence="3 4" key="1">
    <citation type="submission" date="2016-12" db="EMBL/GenBank/DDBJ databases">
        <authorList>
            <person name="Song W.-J."/>
            <person name="Kurnit D.M."/>
        </authorList>
    </citation>
    <scope>NUCLEOTIDE SEQUENCE [LARGE SCALE GENOMIC DNA]</scope>
    <source>
        <strain evidence="3 4">DSM 18488</strain>
    </source>
</reference>
<dbReference type="InterPro" id="IPR036412">
    <property type="entry name" value="HAD-like_sf"/>
</dbReference>
<keyword evidence="4" id="KW-1185">Reference proteome</keyword>
<evidence type="ECO:0000313" key="4">
    <source>
        <dbReference type="Proteomes" id="UP000184603"/>
    </source>
</evidence>
<proteinExistence type="inferred from homology"/>
<dbReference type="RefSeq" id="WP_073613684.1">
    <property type="nucleotide sequence ID" value="NZ_FRFE01000010.1"/>
</dbReference>
<evidence type="ECO:0000256" key="1">
    <source>
        <dbReference type="ARBA" id="ARBA00009589"/>
    </source>
</evidence>
<dbReference type="InterPro" id="IPR052419">
    <property type="entry name" value="5_3-deoxyribonucleotidase-like"/>
</dbReference>
<dbReference type="PANTHER" id="PTHR35134">
    <property type="entry name" value="NUCLEOTIDASE YQFW-RELATED"/>
    <property type="match status" value="1"/>
</dbReference>
<dbReference type="SUPFAM" id="SSF56784">
    <property type="entry name" value="HAD-like"/>
    <property type="match status" value="1"/>
</dbReference>
<dbReference type="STRING" id="1121416.SAMN02745220_02394"/>
<accession>A0A1M7Y7J6</accession>
<dbReference type="InterPro" id="IPR010708">
    <property type="entry name" value="5'(3')-deoxyribonucleotidase"/>
</dbReference>
<evidence type="ECO:0000313" key="3">
    <source>
        <dbReference type="EMBL" id="SHO48603.1"/>
    </source>
</evidence>
<sequence>MEKPLKIDPTKIGFDLDGVIANTAEAFIRIACEEHGYCSFTLDDITNFQIEDCIGMPAVLVEQIFRDILEDSVATGLMPMVGAVDVLGKLAAHAPVTVITARPLKQPVIDWFEQFFPRKTRDAIRLVAMGDHDDKLRYVREHKLQYFIDDRAETCNMLAAADIIPLVYSHPWNRNRHNLPTVENWQEIHTLLALG</sequence>
<dbReference type="Pfam" id="PF06941">
    <property type="entry name" value="NT5C"/>
    <property type="match status" value="1"/>
</dbReference>